<keyword evidence="2" id="KW-1185">Reference proteome</keyword>
<proteinExistence type="predicted"/>
<organism evidence="1 2">
    <name type="scientific">Thalassolituus pacificus</name>
    <dbReference type="NCBI Taxonomy" id="2975440"/>
    <lineage>
        <taxon>Bacteria</taxon>
        <taxon>Pseudomonadati</taxon>
        <taxon>Pseudomonadota</taxon>
        <taxon>Gammaproteobacteria</taxon>
        <taxon>Oceanospirillales</taxon>
        <taxon>Oceanospirillaceae</taxon>
        <taxon>Thalassolituus</taxon>
    </lineage>
</organism>
<dbReference type="AlphaFoldDB" id="A0A9X2WHV1"/>
<comment type="caution">
    <text evidence="1">The sequence shown here is derived from an EMBL/GenBank/DDBJ whole genome shotgun (WGS) entry which is preliminary data.</text>
</comment>
<accession>A0A9X2WHV1</accession>
<reference evidence="1" key="2">
    <citation type="submission" date="2022-08" db="EMBL/GenBank/DDBJ databases">
        <authorList>
            <person name="Dong C."/>
        </authorList>
    </citation>
    <scope>NUCLEOTIDE SEQUENCE</scope>
    <source>
        <strain evidence="1">59MF3M-4</strain>
    </source>
</reference>
<gene>
    <name evidence="1" type="ORF">NYR02_16950</name>
</gene>
<dbReference type="RefSeq" id="WP_260977537.1">
    <property type="nucleotide sequence ID" value="NZ_JAOANI010000028.1"/>
</dbReference>
<dbReference type="Proteomes" id="UP001147830">
    <property type="component" value="Unassembled WGS sequence"/>
</dbReference>
<evidence type="ECO:0000313" key="2">
    <source>
        <dbReference type="Proteomes" id="UP001147830"/>
    </source>
</evidence>
<protein>
    <submittedName>
        <fullName evidence="1">Uncharacterized protein</fullName>
    </submittedName>
</protein>
<sequence>MNAEMQPLFWRISDQDKSGFEAVSLLMPAGTTGEDPAEFPTEVSFRSNRSSHDPVDLRWSEEDSDLFMSLLDRLMEPEEEGDIEVDISDGVIQGIVQLVALARFKTPWPTDELVGDDIITEREELEVGDLVALNTKYGFALAIIVGLDSIDATCVLLDALMDNDQLLIPDHSLLMVNRLCVLPASFAEADLGEDAIIH</sequence>
<evidence type="ECO:0000313" key="1">
    <source>
        <dbReference type="EMBL" id="MCT7360712.1"/>
    </source>
</evidence>
<dbReference type="EMBL" id="JAOANI010000028">
    <property type="protein sequence ID" value="MCT7360712.1"/>
    <property type="molecule type" value="Genomic_DNA"/>
</dbReference>
<reference evidence="1" key="1">
    <citation type="journal article" date="2022" name="Front. Microbiol.">
        <title>Genome-based taxonomic rearrangement of Oceanobacter-related bacteria including the description of Thalassolituus hydrocarbonoclasticus sp. nov. and Thalassolituus pacificus sp. nov. and emended description of the genus Thalassolituus.</title>
        <authorList>
            <person name="Dong C."/>
            <person name="Wei L."/>
            <person name="Wang J."/>
            <person name="Lai Q."/>
            <person name="Huang Z."/>
            <person name="Shao Z."/>
        </authorList>
    </citation>
    <scope>NUCLEOTIDE SEQUENCE</scope>
    <source>
        <strain evidence="1">59MF3M-4</strain>
    </source>
</reference>
<name>A0A9X2WHV1_9GAMM</name>